<dbReference type="SMART" id="SM00347">
    <property type="entry name" value="HTH_MARR"/>
    <property type="match status" value="1"/>
</dbReference>
<reference evidence="4 5" key="1">
    <citation type="submission" date="2024-01" db="EMBL/GenBank/DDBJ databases">
        <title>Genome insights into Plantactinospora sonchi sp. nov.</title>
        <authorList>
            <person name="Wang L."/>
        </authorList>
    </citation>
    <scope>NUCLEOTIDE SEQUENCE [LARGE SCALE GENOMIC DNA]</scope>
    <source>
        <strain evidence="4 5">NEAU-QY2</strain>
    </source>
</reference>
<sequence>MSTPAVSQVSAVRDFNRFYTRVIGVLDEGLLHTSYSLTEARVIFELARRGPTEVPDLRRDLALDPGYLSRILARFTADDLVTRVPSVTDSRRQVVELTDAGEAAYHMLNERSEAQVSAMLSELSDEDGRQLVEAMRTIRTVLSPTPPPRAYLLRELRPGDAGWVVHRHGARYAAEYGYDLHFEAYVARIVADYLGGHDIRRENAWIAEIDGQPVGSVFCVRRDDDVAQLRLLLVEPSARGLGIGSRLVDECLRFARQAGYREITLGTNDLLTAARRIYQKAGFELREQSRHDNYGFEVVEEVWSRPL</sequence>
<keyword evidence="5" id="KW-1185">Reference proteome</keyword>
<dbReference type="Pfam" id="PF12802">
    <property type="entry name" value="MarR_2"/>
    <property type="match status" value="1"/>
</dbReference>
<dbReference type="PANTHER" id="PTHR13947">
    <property type="entry name" value="GNAT FAMILY N-ACETYLTRANSFERASE"/>
    <property type="match status" value="1"/>
</dbReference>
<evidence type="ECO:0000256" key="1">
    <source>
        <dbReference type="ARBA" id="ARBA00022679"/>
    </source>
</evidence>
<evidence type="ECO:0000259" key="3">
    <source>
        <dbReference type="PROSITE" id="PS51186"/>
    </source>
</evidence>
<dbReference type="Gene3D" id="3.40.630.30">
    <property type="match status" value="1"/>
</dbReference>
<proteinExistence type="predicted"/>
<dbReference type="EMBL" id="JAZGQK010000007">
    <property type="protein sequence ID" value="MEE6258910.1"/>
    <property type="molecule type" value="Genomic_DNA"/>
</dbReference>
<evidence type="ECO:0000313" key="5">
    <source>
        <dbReference type="Proteomes" id="UP001332243"/>
    </source>
</evidence>
<dbReference type="InterPro" id="IPR050769">
    <property type="entry name" value="NAT_camello-type"/>
</dbReference>
<dbReference type="Proteomes" id="UP001332243">
    <property type="component" value="Unassembled WGS sequence"/>
</dbReference>
<comment type="caution">
    <text evidence="4">The sequence shown here is derived from an EMBL/GenBank/DDBJ whole genome shotgun (WGS) entry which is preliminary data.</text>
</comment>
<protein>
    <submittedName>
        <fullName evidence="4">Helix-turn-helix domain-containing GNAT family N-acetyltransferase</fullName>
    </submittedName>
</protein>
<name>A0ABU7RR05_9ACTN</name>
<keyword evidence="1" id="KW-0808">Transferase</keyword>
<evidence type="ECO:0000259" key="2">
    <source>
        <dbReference type="PROSITE" id="PS50995"/>
    </source>
</evidence>
<dbReference type="CDD" id="cd04301">
    <property type="entry name" value="NAT_SF"/>
    <property type="match status" value="1"/>
</dbReference>
<dbReference type="SUPFAM" id="SSF46785">
    <property type="entry name" value="Winged helix' DNA-binding domain"/>
    <property type="match status" value="1"/>
</dbReference>
<dbReference type="InterPro" id="IPR036388">
    <property type="entry name" value="WH-like_DNA-bd_sf"/>
</dbReference>
<dbReference type="PANTHER" id="PTHR13947:SF37">
    <property type="entry name" value="LD18367P"/>
    <property type="match status" value="1"/>
</dbReference>
<feature type="domain" description="N-acetyltransferase" evidence="3">
    <location>
        <begin position="164"/>
        <end position="307"/>
    </location>
</feature>
<dbReference type="RefSeq" id="WP_331214030.1">
    <property type="nucleotide sequence ID" value="NZ_JAZGQK010000007.1"/>
</dbReference>
<dbReference type="InterPro" id="IPR000835">
    <property type="entry name" value="HTH_MarR-typ"/>
</dbReference>
<dbReference type="Pfam" id="PF00583">
    <property type="entry name" value="Acetyltransf_1"/>
    <property type="match status" value="1"/>
</dbReference>
<dbReference type="SUPFAM" id="SSF55729">
    <property type="entry name" value="Acyl-CoA N-acyltransferases (Nat)"/>
    <property type="match status" value="1"/>
</dbReference>
<dbReference type="Gene3D" id="1.10.10.10">
    <property type="entry name" value="Winged helix-like DNA-binding domain superfamily/Winged helix DNA-binding domain"/>
    <property type="match status" value="1"/>
</dbReference>
<feature type="domain" description="HTH marR-type" evidence="2">
    <location>
        <begin position="1"/>
        <end position="140"/>
    </location>
</feature>
<evidence type="ECO:0000313" key="4">
    <source>
        <dbReference type="EMBL" id="MEE6258910.1"/>
    </source>
</evidence>
<dbReference type="PROSITE" id="PS51186">
    <property type="entry name" value="GNAT"/>
    <property type="match status" value="1"/>
</dbReference>
<organism evidence="4 5">
    <name type="scientific">Plantactinospora sonchi</name>
    <dbReference type="NCBI Taxonomy" id="1544735"/>
    <lineage>
        <taxon>Bacteria</taxon>
        <taxon>Bacillati</taxon>
        <taxon>Actinomycetota</taxon>
        <taxon>Actinomycetes</taxon>
        <taxon>Micromonosporales</taxon>
        <taxon>Micromonosporaceae</taxon>
        <taxon>Plantactinospora</taxon>
    </lineage>
</organism>
<accession>A0ABU7RR05</accession>
<dbReference type="PROSITE" id="PS50995">
    <property type="entry name" value="HTH_MARR_2"/>
    <property type="match status" value="1"/>
</dbReference>
<dbReference type="InterPro" id="IPR016181">
    <property type="entry name" value="Acyl_CoA_acyltransferase"/>
</dbReference>
<gene>
    <name evidence="4" type="ORF">V1633_10455</name>
</gene>
<dbReference type="InterPro" id="IPR036390">
    <property type="entry name" value="WH_DNA-bd_sf"/>
</dbReference>
<dbReference type="InterPro" id="IPR000182">
    <property type="entry name" value="GNAT_dom"/>
</dbReference>